<dbReference type="EMBL" id="CAJFCJ010000012">
    <property type="protein sequence ID" value="CAD5120509.1"/>
    <property type="molecule type" value="Genomic_DNA"/>
</dbReference>
<dbReference type="AlphaFoldDB" id="A0A7I8VX98"/>
<feature type="chain" id="PRO_5029859099" evidence="10">
    <location>
        <begin position="23"/>
        <end position="860"/>
    </location>
</feature>
<dbReference type="InterPro" id="IPR048395">
    <property type="entry name" value="Glyco_hydro_31_C"/>
</dbReference>
<dbReference type="InterPro" id="IPR017853">
    <property type="entry name" value="GH"/>
</dbReference>
<dbReference type="GO" id="GO:0016020">
    <property type="term" value="C:membrane"/>
    <property type="evidence" value="ECO:0007669"/>
    <property type="project" value="UniProtKB-SubCell"/>
</dbReference>
<dbReference type="SUPFAM" id="SSF51445">
    <property type="entry name" value="(Trans)glycosidases"/>
    <property type="match status" value="1"/>
</dbReference>
<dbReference type="PANTHER" id="PTHR22762:SF131">
    <property type="entry name" value="GLYCOSIDE HYDROLASE FAMILY 31 N-TERMINAL DOMAIN-CONTAINING PROTEIN"/>
    <property type="match status" value="1"/>
</dbReference>
<dbReference type="PANTHER" id="PTHR22762">
    <property type="entry name" value="ALPHA-GLUCOSIDASE"/>
    <property type="match status" value="1"/>
</dbReference>
<evidence type="ECO:0000256" key="10">
    <source>
        <dbReference type="SAM" id="SignalP"/>
    </source>
</evidence>
<dbReference type="Gene3D" id="3.20.20.80">
    <property type="entry name" value="Glycosidases"/>
    <property type="match status" value="1"/>
</dbReference>
<keyword evidence="6" id="KW-0325">Glycoprotein</keyword>
<dbReference type="GO" id="GO:0030246">
    <property type="term" value="F:carbohydrate binding"/>
    <property type="evidence" value="ECO:0007669"/>
    <property type="project" value="InterPro"/>
</dbReference>
<dbReference type="OrthoDB" id="5839090at2759"/>
<gene>
    <name evidence="12" type="ORF">DGYR_LOCUS8599</name>
</gene>
<organism evidence="12 13">
    <name type="scientific">Dimorphilus gyrociliatus</name>
    <dbReference type="NCBI Taxonomy" id="2664684"/>
    <lineage>
        <taxon>Eukaryota</taxon>
        <taxon>Metazoa</taxon>
        <taxon>Spiralia</taxon>
        <taxon>Lophotrochozoa</taxon>
        <taxon>Annelida</taxon>
        <taxon>Polychaeta</taxon>
        <taxon>Polychaeta incertae sedis</taxon>
        <taxon>Dinophilidae</taxon>
        <taxon>Dimorphilus</taxon>
    </lineage>
</organism>
<keyword evidence="4" id="KW-0472">Membrane</keyword>
<evidence type="ECO:0000256" key="3">
    <source>
        <dbReference type="ARBA" id="ARBA00022801"/>
    </source>
</evidence>
<proteinExistence type="inferred from homology"/>
<protein>
    <submittedName>
        <fullName evidence="12">DgyrCDS9075</fullName>
    </submittedName>
</protein>
<evidence type="ECO:0000256" key="2">
    <source>
        <dbReference type="ARBA" id="ARBA00007806"/>
    </source>
</evidence>
<dbReference type="Pfam" id="PF21365">
    <property type="entry name" value="Glyco_hydro_31_3rd"/>
    <property type="match status" value="1"/>
</dbReference>
<evidence type="ECO:0000256" key="5">
    <source>
        <dbReference type="ARBA" id="ARBA00023157"/>
    </source>
</evidence>
<evidence type="ECO:0000256" key="7">
    <source>
        <dbReference type="ARBA" id="ARBA00023295"/>
    </source>
</evidence>
<name>A0A7I8VX98_9ANNE</name>
<dbReference type="Gene3D" id="2.60.40.1180">
    <property type="entry name" value="Golgi alpha-mannosidase II"/>
    <property type="match status" value="2"/>
</dbReference>
<dbReference type="Gene3D" id="4.10.110.10">
    <property type="entry name" value="Spasmolytic Protein, domain 1"/>
    <property type="match status" value="1"/>
</dbReference>
<keyword evidence="3 9" id="KW-0378">Hydrolase</keyword>
<evidence type="ECO:0000256" key="6">
    <source>
        <dbReference type="ARBA" id="ARBA00023180"/>
    </source>
</evidence>
<dbReference type="InterPro" id="IPR013780">
    <property type="entry name" value="Glyco_hydro_b"/>
</dbReference>
<keyword evidence="5" id="KW-1015">Disulfide bond</keyword>
<dbReference type="PROSITE" id="PS51448">
    <property type="entry name" value="P_TREFOIL_2"/>
    <property type="match status" value="1"/>
</dbReference>
<dbReference type="CDD" id="cd00111">
    <property type="entry name" value="Trefoil"/>
    <property type="match status" value="1"/>
</dbReference>
<dbReference type="SUPFAM" id="SSF74650">
    <property type="entry name" value="Galactose mutarotase-like"/>
    <property type="match status" value="1"/>
</dbReference>
<reference evidence="12 13" key="1">
    <citation type="submission" date="2020-08" db="EMBL/GenBank/DDBJ databases">
        <authorList>
            <person name="Hejnol A."/>
        </authorList>
    </citation>
    <scope>NUCLEOTIDE SEQUENCE [LARGE SCALE GENOMIC DNA]</scope>
</reference>
<dbReference type="FunFam" id="3.20.20.80:FF:000016">
    <property type="entry name" value="Maltase-glucoamylase, intestinal"/>
    <property type="match status" value="1"/>
</dbReference>
<evidence type="ECO:0000256" key="1">
    <source>
        <dbReference type="ARBA" id="ARBA00004370"/>
    </source>
</evidence>
<dbReference type="Proteomes" id="UP000549394">
    <property type="component" value="Unassembled WGS sequence"/>
</dbReference>
<dbReference type="InterPro" id="IPR000519">
    <property type="entry name" value="P_trefoil_dom"/>
</dbReference>
<dbReference type="CDD" id="cd06602">
    <property type="entry name" value="GH31_MGAM_SI_GAA"/>
    <property type="match status" value="1"/>
</dbReference>
<comment type="similarity">
    <text evidence="2 9">Belongs to the glycosyl hydrolase 31 family.</text>
</comment>
<dbReference type="SUPFAM" id="SSF57492">
    <property type="entry name" value="Trefoil"/>
    <property type="match status" value="1"/>
</dbReference>
<evidence type="ECO:0000256" key="8">
    <source>
        <dbReference type="PROSITE-ProRule" id="PRU00779"/>
    </source>
</evidence>
<dbReference type="GO" id="GO:0004558">
    <property type="term" value="F:alpha-1,4-glucosidase activity"/>
    <property type="evidence" value="ECO:0007669"/>
    <property type="project" value="TreeGrafter"/>
</dbReference>
<dbReference type="FunFam" id="2.60.40.1180:FF:000001">
    <property type="entry name" value="Maltase-glucoamylase, intestinal"/>
    <property type="match status" value="1"/>
</dbReference>
<sequence>MKGGLLLNILLISVINIKSIKCLTALTCNNDNKLKFDCHPDKAESDLALEENCKSRGCCYVPSKGDIDTPSCFFPANFNSYKMQTKSCAASGCRFLIKRAMPSGWPRDINEIRVDLTFGEDIIRIKFTDPKDKRFEVPLVNHFKQKPFSNSQFQFDFVPDPFGIRITRRSTGAVIFDTTGLITPIIFSDQFIQISTKLNTGLVQGIGEHQTKVLLNATSSRKRYSLWTRDQGPTFNANLYGAHPVYLQMESDSLASGVFLLNSNAMDIDLTPAPAATFRTIGGVLDFFIYAGPTPDRVISQHTQVVAKPFFPPYWSLGFHLCRYGYNSAKNLKNVIDRNRAIGLPYEVQWNDIDYMNGTKDFTYDHQKYYGLPEIVKDLHEHDQKYVIILDPAISSNQKPGTYKPYDEGLRRKVFMTNESGGVLIGKVWPGETAFPDFFHNDTIDWWTDQLFDYHRKIPYDSLWNDMNEPSNFVEGSISGCPKNSLNNPPYTPPITDGRLSAKTVCPSSLHHKYHHYNVHNMYGLSESRASHIGLTRLLKKRTFVISRSTFAGSGKYSGHWGGDQAATWQELYYSITQMLNFQLYGIPFMGGDICGFVGDTTEELCIRWTQVGAFYPFMRNHNNLGGKDQDPAVFSKRAQEAIIDVTKFRYFVMPYLYSLLYLASTTGKPVVRPLFYNFPADKIAWPIDQQFMWGECLLISPVLTPNTTVVRAYFPTQRYYDVKTKLILDSTGQWLELAAPLNTVNVHLLGGCILPTLLPETTTTKARQNPFGALIGLDRNENAKGFMYWDNGDDLEYGERNTQIIFKWTTNADKKTALFEAQTLIGNYKEMKTLDDIILNDTRVIFGKVEFIKGWANSN</sequence>
<dbReference type="Pfam" id="PF01055">
    <property type="entry name" value="Glyco_hydro_31_2nd"/>
    <property type="match status" value="1"/>
</dbReference>
<comment type="caution">
    <text evidence="8">Lacks conserved residue(s) required for the propagation of feature annotation.</text>
</comment>
<evidence type="ECO:0000259" key="11">
    <source>
        <dbReference type="PROSITE" id="PS51448"/>
    </source>
</evidence>
<evidence type="ECO:0000313" key="12">
    <source>
        <dbReference type="EMBL" id="CAD5120509.1"/>
    </source>
</evidence>
<dbReference type="CDD" id="cd14752">
    <property type="entry name" value="GH31_N"/>
    <property type="match status" value="1"/>
</dbReference>
<comment type="subcellular location">
    <subcellularLocation>
        <location evidence="1">Membrane</location>
    </subcellularLocation>
</comment>
<feature type="domain" description="P-type" evidence="11">
    <location>
        <begin position="26"/>
        <end position="76"/>
    </location>
</feature>
<dbReference type="GO" id="GO:0005975">
    <property type="term" value="P:carbohydrate metabolic process"/>
    <property type="evidence" value="ECO:0007669"/>
    <property type="project" value="InterPro"/>
</dbReference>
<dbReference type="InterPro" id="IPR044913">
    <property type="entry name" value="P_trefoil_dom_sf"/>
</dbReference>
<dbReference type="SUPFAM" id="SSF51011">
    <property type="entry name" value="Glycosyl hydrolase domain"/>
    <property type="match status" value="1"/>
</dbReference>
<dbReference type="Gene3D" id="2.60.40.1760">
    <property type="entry name" value="glycosyl hydrolase (family 31)"/>
    <property type="match status" value="1"/>
</dbReference>
<evidence type="ECO:0000256" key="9">
    <source>
        <dbReference type="RuleBase" id="RU361185"/>
    </source>
</evidence>
<evidence type="ECO:0000256" key="4">
    <source>
        <dbReference type="ARBA" id="ARBA00023136"/>
    </source>
</evidence>
<dbReference type="InterPro" id="IPR025887">
    <property type="entry name" value="Glyco_hydro_31_N_dom"/>
</dbReference>
<keyword evidence="7 9" id="KW-0326">Glycosidase</keyword>
<dbReference type="InterPro" id="IPR011013">
    <property type="entry name" value="Gal_mutarotase_sf_dom"/>
</dbReference>
<comment type="caution">
    <text evidence="12">The sequence shown here is derived from an EMBL/GenBank/DDBJ whole genome shotgun (WGS) entry which is preliminary data.</text>
</comment>
<accession>A0A7I8VX98</accession>
<evidence type="ECO:0000313" key="13">
    <source>
        <dbReference type="Proteomes" id="UP000549394"/>
    </source>
</evidence>
<dbReference type="Pfam" id="PF00088">
    <property type="entry name" value="Trefoil"/>
    <property type="match status" value="1"/>
</dbReference>
<feature type="signal peptide" evidence="10">
    <location>
        <begin position="1"/>
        <end position="22"/>
    </location>
</feature>
<keyword evidence="10" id="KW-0732">Signal</keyword>
<dbReference type="Pfam" id="PF13802">
    <property type="entry name" value="Gal_mutarotas_2"/>
    <property type="match status" value="1"/>
</dbReference>
<dbReference type="InterPro" id="IPR000322">
    <property type="entry name" value="Glyco_hydro_31_TIM"/>
</dbReference>
<keyword evidence="13" id="KW-1185">Reference proteome</keyword>